<comment type="caution">
    <text evidence="1">The sequence shown here is derived from an EMBL/GenBank/DDBJ whole genome shotgun (WGS) entry which is preliminary data.</text>
</comment>
<dbReference type="OrthoDB" id="2194814at2"/>
<dbReference type="Proteomes" id="UP000183700">
    <property type="component" value="Unassembled WGS sequence"/>
</dbReference>
<reference evidence="1 2" key="1">
    <citation type="submission" date="2014-12" db="EMBL/GenBank/DDBJ databases">
        <title>Draft genome sequences of 29 type strains of Enterococci.</title>
        <authorList>
            <person name="Zhong Z."/>
            <person name="Sun Z."/>
            <person name="Liu W."/>
            <person name="Zhang W."/>
            <person name="Zhang H."/>
        </authorList>
    </citation>
    <scope>NUCLEOTIDE SEQUENCE [LARGE SCALE GENOMIC DNA]</scope>
    <source>
        <strain evidence="1 2">DSM 22802</strain>
    </source>
</reference>
<dbReference type="RefSeq" id="WP_071860582.1">
    <property type="nucleotide sequence ID" value="NZ_JBHLVS010000004.1"/>
</dbReference>
<gene>
    <name evidence="1" type="ORF">RV00_GL000026</name>
</gene>
<evidence type="ECO:0000313" key="1">
    <source>
        <dbReference type="EMBL" id="OJG37069.1"/>
    </source>
</evidence>
<proteinExistence type="predicted"/>
<name>A0A1L8SYC6_9ENTE</name>
<accession>A0A1L8SYC6</accession>
<organism evidence="1 2">
    <name type="scientific">Enterococcus devriesei</name>
    <dbReference type="NCBI Taxonomy" id="319970"/>
    <lineage>
        <taxon>Bacteria</taxon>
        <taxon>Bacillati</taxon>
        <taxon>Bacillota</taxon>
        <taxon>Bacilli</taxon>
        <taxon>Lactobacillales</taxon>
        <taxon>Enterococcaceae</taxon>
        <taxon>Enterococcus</taxon>
    </lineage>
</organism>
<protein>
    <submittedName>
        <fullName evidence="1">Uncharacterized protein</fullName>
    </submittedName>
</protein>
<sequence>MKKQPFTHQQLFGLKKATLEKRILSYYNLSGDSETTIQYLMTLLIRKQLGDDEFELVLSDLVHHLFKERKVTKTLKKFFFYFQEYFPSKEWKYLLIRCFPARQYAQRLIKAFKNRKANQQTTLLEIP</sequence>
<keyword evidence="2" id="KW-1185">Reference proteome</keyword>
<evidence type="ECO:0000313" key="2">
    <source>
        <dbReference type="Proteomes" id="UP000183700"/>
    </source>
</evidence>
<dbReference type="AlphaFoldDB" id="A0A1L8SYC6"/>
<dbReference type="EMBL" id="JXKM01000001">
    <property type="protein sequence ID" value="OJG37069.1"/>
    <property type="molecule type" value="Genomic_DNA"/>
</dbReference>